<dbReference type="RefSeq" id="WP_210536035.1">
    <property type="nucleotide sequence ID" value="NZ_JAGKTC010000001.1"/>
</dbReference>
<keyword evidence="3" id="KW-1185">Reference proteome</keyword>
<feature type="transmembrane region" description="Helical" evidence="1">
    <location>
        <begin position="110"/>
        <end position="132"/>
    </location>
</feature>
<feature type="transmembrane region" description="Helical" evidence="1">
    <location>
        <begin position="83"/>
        <end position="104"/>
    </location>
</feature>
<reference evidence="2" key="1">
    <citation type="journal article" date="2016" name="Int. J. Syst. Evol. Microbiol.">
        <title>Pseudoxanthomonas helianthi sp. nov., isolated from roots of Jerusalem artichoke (Helianthus tuberosus).</title>
        <authorList>
            <person name="Kittiwongwattana C."/>
            <person name="Thawai C."/>
        </authorList>
    </citation>
    <scope>NUCLEOTIDE SEQUENCE</scope>
    <source>
        <strain evidence="2">110414</strain>
    </source>
</reference>
<dbReference type="AlphaFoldDB" id="A0A940X1Z0"/>
<protein>
    <submittedName>
        <fullName evidence="2">Uncharacterized protein</fullName>
    </submittedName>
</protein>
<keyword evidence="1" id="KW-0472">Membrane</keyword>
<keyword evidence="1" id="KW-0812">Transmembrane</keyword>
<sequence>MANPRRPLGMMLIGMAALLWYLACLTMMVRELALPPAVVAALSLADQEIRSATPAWSHVVSGFAIATGLLGAAGLLRARAWSAGMFQLSMLGALVQMASLYAVTPAWDHYGVQGTMFPLLRIAVALLLWRYADDARVRGRLA</sequence>
<gene>
    <name evidence="2" type="ORF">J5837_07445</name>
</gene>
<proteinExistence type="predicted"/>
<organism evidence="2 3">
    <name type="scientific">Pseudoxanthomonas helianthi</name>
    <dbReference type="NCBI Taxonomy" id="1453541"/>
    <lineage>
        <taxon>Bacteria</taxon>
        <taxon>Pseudomonadati</taxon>
        <taxon>Pseudomonadota</taxon>
        <taxon>Gammaproteobacteria</taxon>
        <taxon>Lysobacterales</taxon>
        <taxon>Lysobacteraceae</taxon>
        <taxon>Pseudoxanthomonas</taxon>
    </lineage>
</organism>
<accession>A0A940X1Z0</accession>
<evidence type="ECO:0000313" key="2">
    <source>
        <dbReference type="EMBL" id="MBP3984260.1"/>
    </source>
</evidence>
<dbReference type="Proteomes" id="UP000673447">
    <property type="component" value="Unassembled WGS sequence"/>
</dbReference>
<comment type="caution">
    <text evidence="2">The sequence shown here is derived from an EMBL/GenBank/DDBJ whole genome shotgun (WGS) entry which is preliminary data.</text>
</comment>
<evidence type="ECO:0000313" key="3">
    <source>
        <dbReference type="Proteomes" id="UP000673447"/>
    </source>
</evidence>
<keyword evidence="1" id="KW-1133">Transmembrane helix</keyword>
<evidence type="ECO:0000256" key="1">
    <source>
        <dbReference type="SAM" id="Phobius"/>
    </source>
</evidence>
<feature type="transmembrane region" description="Helical" evidence="1">
    <location>
        <begin position="55"/>
        <end position="76"/>
    </location>
</feature>
<dbReference type="EMBL" id="JAGKTC010000001">
    <property type="protein sequence ID" value="MBP3984260.1"/>
    <property type="molecule type" value="Genomic_DNA"/>
</dbReference>
<reference evidence="2" key="2">
    <citation type="submission" date="2021-03" db="EMBL/GenBank/DDBJ databases">
        <authorList>
            <person name="Cao W."/>
        </authorList>
    </citation>
    <scope>NUCLEOTIDE SEQUENCE</scope>
    <source>
        <strain evidence="2">110414</strain>
    </source>
</reference>
<name>A0A940X1Z0_9GAMM</name>